<proteinExistence type="predicted"/>
<sequence>MLPALQAEENIHSMGIDRNALSVAVEFRLPPVFRVNRFHISAATGRDDFSRHLLSVAINGAPKIACINLQAVATEIHSGAVDLR</sequence>
<evidence type="ECO:0000313" key="2">
    <source>
        <dbReference type="WBParaSite" id="ALUE_0000709801-mRNA-1"/>
    </source>
</evidence>
<name>A0A0M3HVR7_ASCLU</name>
<dbReference type="Proteomes" id="UP000036681">
    <property type="component" value="Unplaced"/>
</dbReference>
<reference evidence="2" key="1">
    <citation type="submission" date="2017-02" db="UniProtKB">
        <authorList>
            <consortium name="WormBaseParasite"/>
        </authorList>
    </citation>
    <scope>IDENTIFICATION</scope>
</reference>
<dbReference type="WBParaSite" id="ALUE_0000709801-mRNA-1">
    <property type="protein sequence ID" value="ALUE_0000709801-mRNA-1"/>
    <property type="gene ID" value="ALUE_0000709801"/>
</dbReference>
<organism evidence="1 2">
    <name type="scientific">Ascaris lumbricoides</name>
    <name type="common">Giant roundworm</name>
    <dbReference type="NCBI Taxonomy" id="6252"/>
    <lineage>
        <taxon>Eukaryota</taxon>
        <taxon>Metazoa</taxon>
        <taxon>Ecdysozoa</taxon>
        <taxon>Nematoda</taxon>
        <taxon>Chromadorea</taxon>
        <taxon>Rhabditida</taxon>
        <taxon>Spirurina</taxon>
        <taxon>Ascaridomorpha</taxon>
        <taxon>Ascaridoidea</taxon>
        <taxon>Ascarididae</taxon>
        <taxon>Ascaris</taxon>
    </lineage>
</organism>
<evidence type="ECO:0000313" key="1">
    <source>
        <dbReference type="Proteomes" id="UP000036681"/>
    </source>
</evidence>
<protein>
    <submittedName>
        <fullName evidence="2">Transcriptional regulator</fullName>
    </submittedName>
</protein>
<dbReference type="AlphaFoldDB" id="A0A0M3HVR7"/>
<accession>A0A0M3HVR7</accession>
<keyword evidence="1" id="KW-1185">Reference proteome</keyword>